<dbReference type="EMBL" id="JAMDMJ010000053">
    <property type="protein sequence ID" value="MCY9599645.1"/>
    <property type="molecule type" value="Genomic_DNA"/>
</dbReference>
<accession>A0ABT4FM93</accession>
<evidence type="ECO:0000313" key="2">
    <source>
        <dbReference type="Proteomes" id="UP001527202"/>
    </source>
</evidence>
<proteinExistence type="predicted"/>
<name>A0ABT4FM93_9BACL</name>
<protein>
    <submittedName>
        <fullName evidence="1">Uncharacterized protein</fullName>
    </submittedName>
</protein>
<gene>
    <name evidence="1" type="ORF">M5X16_28270</name>
</gene>
<dbReference type="RefSeq" id="WP_129112488.1">
    <property type="nucleotide sequence ID" value="NZ_CP026520.1"/>
</dbReference>
<reference evidence="1 2" key="1">
    <citation type="submission" date="2022-05" db="EMBL/GenBank/DDBJ databases">
        <title>Genome Sequencing of Bee-Associated Microbes.</title>
        <authorList>
            <person name="Dunlap C."/>
        </authorList>
    </citation>
    <scope>NUCLEOTIDE SEQUENCE [LARGE SCALE GENOMIC DNA]</scope>
    <source>
        <strain evidence="1 2">NRRL B-23120</strain>
    </source>
</reference>
<keyword evidence="2" id="KW-1185">Reference proteome</keyword>
<evidence type="ECO:0000313" key="1">
    <source>
        <dbReference type="EMBL" id="MCY9599645.1"/>
    </source>
</evidence>
<organism evidence="1 2">
    <name type="scientific">Paenibacillus chitinolyticus</name>
    <dbReference type="NCBI Taxonomy" id="79263"/>
    <lineage>
        <taxon>Bacteria</taxon>
        <taxon>Bacillati</taxon>
        <taxon>Bacillota</taxon>
        <taxon>Bacilli</taxon>
        <taxon>Bacillales</taxon>
        <taxon>Paenibacillaceae</taxon>
        <taxon>Paenibacillus</taxon>
    </lineage>
</organism>
<dbReference type="GeneID" id="95376053"/>
<comment type="caution">
    <text evidence="1">The sequence shown here is derived from an EMBL/GenBank/DDBJ whole genome shotgun (WGS) entry which is preliminary data.</text>
</comment>
<dbReference type="Proteomes" id="UP001527202">
    <property type="component" value="Unassembled WGS sequence"/>
</dbReference>
<sequence length="70" mass="8253">MQDIRDFLAKRITYAKRRAFTYKNEHGENPEQTHNYFGGYSLGYWEGKVAAYQYILDELEGVGDVENKRT</sequence>